<organism evidence="11 12">
    <name type="scientific">Zophobas morio</name>
    <dbReference type="NCBI Taxonomy" id="2755281"/>
    <lineage>
        <taxon>Eukaryota</taxon>
        <taxon>Metazoa</taxon>
        <taxon>Ecdysozoa</taxon>
        <taxon>Arthropoda</taxon>
        <taxon>Hexapoda</taxon>
        <taxon>Insecta</taxon>
        <taxon>Pterygota</taxon>
        <taxon>Neoptera</taxon>
        <taxon>Endopterygota</taxon>
        <taxon>Coleoptera</taxon>
        <taxon>Polyphaga</taxon>
        <taxon>Cucujiformia</taxon>
        <taxon>Tenebrionidae</taxon>
        <taxon>Zophobas</taxon>
    </lineage>
</organism>
<dbReference type="FunFam" id="3.40.50.300:FF:000720">
    <property type="entry name" value="Guanine nucleotide-binding protein G(k) subunit alpha"/>
    <property type="match status" value="1"/>
</dbReference>
<dbReference type="GO" id="GO:0003924">
    <property type="term" value="F:GTPase activity"/>
    <property type="evidence" value="ECO:0007669"/>
    <property type="project" value="UniProtKB-UniRule"/>
</dbReference>
<evidence type="ECO:0000313" key="11">
    <source>
        <dbReference type="EMBL" id="KAJ3649833.1"/>
    </source>
</evidence>
<dbReference type="CDD" id="cd00066">
    <property type="entry name" value="G-alpha"/>
    <property type="match status" value="1"/>
</dbReference>
<dbReference type="GO" id="GO:0007191">
    <property type="term" value="P:adenylate cyclase-activating dopamine receptor signaling pathway"/>
    <property type="evidence" value="ECO:0007669"/>
    <property type="project" value="TreeGrafter"/>
</dbReference>
<feature type="binding site" evidence="8">
    <location>
        <begin position="196"/>
        <end position="200"/>
    </location>
    <ligand>
        <name>GTP</name>
        <dbReference type="ChEBI" id="CHEBI:37565"/>
    </ligand>
</feature>
<evidence type="ECO:0000256" key="8">
    <source>
        <dbReference type="PIRSR" id="PIRSR601019-1"/>
    </source>
</evidence>
<dbReference type="GO" id="GO:0007606">
    <property type="term" value="P:sensory perception of chemical stimulus"/>
    <property type="evidence" value="ECO:0007669"/>
    <property type="project" value="TreeGrafter"/>
</dbReference>
<dbReference type="GO" id="GO:0005834">
    <property type="term" value="C:heterotrimeric G-protein complex"/>
    <property type="evidence" value="ECO:0007669"/>
    <property type="project" value="UniProtKB-UniRule"/>
</dbReference>
<dbReference type="SMART" id="SM00275">
    <property type="entry name" value="G_alpha"/>
    <property type="match status" value="1"/>
</dbReference>
<feature type="binding site" evidence="9">
    <location>
        <position position="34"/>
    </location>
    <ligand>
        <name>Mg(2+)</name>
        <dbReference type="ChEBI" id="CHEBI:18420"/>
    </ligand>
</feature>
<evidence type="ECO:0000256" key="9">
    <source>
        <dbReference type="PIRSR" id="PIRSR601019-2"/>
    </source>
</evidence>
<dbReference type="PRINTS" id="PR00443">
    <property type="entry name" value="GPROTEINAS"/>
</dbReference>
<dbReference type="EMBL" id="JALNTZ010000006">
    <property type="protein sequence ID" value="KAJ3649833.1"/>
    <property type="molecule type" value="Genomic_DNA"/>
</dbReference>
<dbReference type="InterPro" id="IPR000367">
    <property type="entry name" value="Gprotein_alpha_S"/>
</dbReference>
<proteinExistence type="inferred from homology"/>
<sequence>MFGCGSRKPTDETYERFSNSIKLLLLGTGESGKTTIIKQMKILHINGFSEEEKKQKIPFIKQNIHESIYDILDNMEKIDPPVELEKSENKSSADFILQLGPKEPSDYTQDYFDHVKKLWADNGVQKTFKRSNEYQLIDSAQQFLDRIDEIRKPNYIPSIQDILFCRIRTTSISEIEFSVSVPKIYGGGSARFLMYDVGGQRGERRKWIQVFDGIDAILFIIAASDFDQNLREDNNKNRLHEALSVFKDICGSRFLRKAGMIVFLNKQDIFQQKLEQGRKLEKYFPEYAAFTESHNSEFERAKAFLGKKITEISKIEVTEKAYNPIKHTVTEVTLPPKDIYIHHTIATDTDNVKRVFNSVHEMIIKERIKNISSY</sequence>
<feature type="binding site" evidence="8">
    <location>
        <begin position="30"/>
        <end position="35"/>
    </location>
    <ligand>
        <name>GTP</name>
        <dbReference type="ChEBI" id="CHEBI:37565"/>
    </ligand>
</feature>
<evidence type="ECO:0000256" key="2">
    <source>
        <dbReference type="ARBA" id="ARBA00011356"/>
    </source>
</evidence>
<dbReference type="Gene3D" id="1.10.400.10">
    <property type="entry name" value="GI Alpha 1, domain 2-like"/>
    <property type="match status" value="1"/>
</dbReference>
<comment type="similarity">
    <text evidence="1 10">Belongs to the G-alpha family. G(s) subfamily.</text>
</comment>
<keyword evidence="3 9" id="KW-0479">Metal-binding</keyword>
<dbReference type="Pfam" id="PF00503">
    <property type="entry name" value="G-alpha"/>
    <property type="match status" value="1"/>
</dbReference>
<keyword evidence="4 8" id="KW-0547">Nucleotide-binding</keyword>
<evidence type="ECO:0000256" key="4">
    <source>
        <dbReference type="ARBA" id="ARBA00022741"/>
    </source>
</evidence>
<dbReference type="PANTHER" id="PTHR10218">
    <property type="entry name" value="GTP-BINDING PROTEIN ALPHA SUBUNIT"/>
    <property type="match status" value="1"/>
</dbReference>
<evidence type="ECO:0000256" key="7">
    <source>
        <dbReference type="ARBA" id="ARBA00023224"/>
    </source>
</evidence>
<protein>
    <recommendedName>
        <fullName evidence="10">Guanine nucleotide-binding protein G(s) subunit alpha</fullName>
    </recommendedName>
    <alternativeName>
        <fullName evidence="10">Adenylate cyclase-stimulating G alpha protein</fullName>
    </alternativeName>
</protein>
<evidence type="ECO:0000313" key="12">
    <source>
        <dbReference type="Proteomes" id="UP001168821"/>
    </source>
</evidence>
<dbReference type="GO" id="GO:0001664">
    <property type="term" value="F:G protein-coupled receptor binding"/>
    <property type="evidence" value="ECO:0007669"/>
    <property type="project" value="TreeGrafter"/>
</dbReference>
<feature type="binding site" evidence="8">
    <location>
        <begin position="265"/>
        <end position="268"/>
    </location>
    <ligand>
        <name>GTP</name>
        <dbReference type="ChEBI" id="CHEBI:37565"/>
    </ligand>
</feature>
<dbReference type="GO" id="GO:0046872">
    <property type="term" value="F:metal ion binding"/>
    <property type="evidence" value="ECO:0007669"/>
    <property type="project" value="UniProtKB-UniRule"/>
</dbReference>
<dbReference type="GO" id="GO:0005737">
    <property type="term" value="C:cytoplasm"/>
    <property type="evidence" value="ECO:0007669"/>
    <property type="project" value="TreeGrafter"/>
</dbReference>
<dbReference type="FunFam" id="1.10.400.10:FF:000003">
    <property type="entry name" value="Guanine nucleotide-binding protein G(S) subunit alpha"/>
    <property type="match status" value="1"/>
</dbReference>
<dbReference type="InterPro" id="IPR001019">
    <property type="entry name" value="Gprotein_alpha_su"/>
</dbReference>
<dbReference type="GO" id="GO:0005525">
    <property type="term" value="F:GTP binding"/>
    <property type="evidence" value="ECO:0007669"/>
    <property type="project" value="UniProtKB-UniRule"/>
</dbReference>
<dbReference type="SUPFAM" id="SSF52540">
    <property type="entry name" value="P-loop containing nucleoside triphosphate hydrolases"/>
    <property type="match status" value="1"/>
</dbReference>
<dbReference type="InterPro" id="IPR011025">
    <property type="entry name" value="GproteinA_insert"/>
</dbReference>
<feature type="binding site" evidence="8">
    <location>
        <position position="346"/>
    </location>
    <ligand>
        <name>GTP</name>
        <dbReference type="ChEBI" id="CHEBI:37565"/>
    </ligand>
</feature>
<keyword evidence="5 9" id="KW-0460">Magnesium</keyword>
<name>A0AA38I5H0_9CUCU</name>
<comment type="function">
    <text evidence="10">Guanine nucleotide-binding proteins (G proteins) function as transducers in numerous signaling pathways controlled by G protein-coupled receptors (GPCRs).</text>
</comment>
<keyword evidence="10" id="KW-1003">Cell membrane</keyword>
<evidence type="ECO:0000256" key="6">
    <source>
        <dbReference type="ARBA" id="ARBA00023134"/>
    </source>
</evidence>
<gene>
    <name evidence="11" type="ORF">Zmor_021553</name>
</gene>
<dbReference type="PRINTS" id="PR00318">
    <property type="entry name" value="GPROTEINA"/>
</dbReference>
<keyword evidence="10" id="KW-0472">Membrane</keyword>
<feature type="binding site" evidence="8">
    <location>
        <begin position="138"/>
        <end position="139"/>
    </location>
    <ligand>
        <name>GTP</name>
        <dbReference type="ChEBI" id="CHEBI:37565"/>
    </ligand>
</feature>
<dbReference type="Proteomes" id="UP001168821">
    <property type="component" value="Unassembled WGS sequence"/>
</dbReference>
<evidence type="ECO:0000256" key="10">
    <source>
        <dbReference type="RuleBase" id="RU369121"/>
    </source>
</evidence>
<dbReference type="PANTHER" id="PTHR10218:SF367">
    <property type="entry name" value="GUANINE NUCLEOTIDE-BINDING PROTEIN G(F) SUBUNIT ALPHA"/>
    <property type="match status" value="1"/>
</dbReference>
<comment type="subunit">
    <text evidence="2 10">G proteins are composed of 3 units; alpha, beta and gamma. The alpha chain contains the guanine nucleotide binding site.</text>
</comment>
<reference evidence="11" key="1">
    <citation type="journal article" date="2023" name="G3 (Bethesda)">
        <title>Whole genome assemblies of Zophobas morio and Tenebrio molitor.</title>
        <authorList>
            <person name="Kaur S."/>
            <person name="Stinson S.A."/>
            <person name="diCenzo G.C."/>
        </authorList>
    </citation>
    <scope>NUCLEOTIDE SEQUENCE</scope>
    <source>
        <strain evidence="11">QUZm001</strain>
    </source>
</reference>
<dbReference type="AlphaFoldDB" id="A0AA38I5H0"/>
<dbReference type="GO" id="GO:0031683">
    <property type="term" value="F:G-protein beta/gamma-subunit complex binding"/>
    <property type="evidence" value="ECO:0007669"/>
    <property type="project" value="UniProtKB-UniRule"/>
</dbReference>
<feature type="binding site" evidence="9">
    <location>
        <position position="169"/>
    </location>
    <ligand>
        <name>Mg(2+)</name>
        <dbReference type="ChEBI" id="CHEBI:18420"/>
    </ligand>
</feature>
<comment type="subcellular location">
    <subcellularLocation>
        <location evidence="10">Cell membrane</location>
    </subcellularLocation>
</comment>
<keyword evidence="12" id="KW-1185">Reference proteome</keyword>
<evidence type="ECO:0000256" key="5">
    <source>
        <dbReference type="ARBA" id="ARBA00022842"/>
    </source>
</evidence>
<dbReference type="Gene3D" id="3.40.50.300">
    <property type="entry name" value="P-loop containing nucleotide triphosphate hydrolases"/>
    <property type="match status" value="1"/>
</dbReference>
<comment type="caution">
    <text evidence="11">The sequence shown here is derived from an EMBL/GenBank/DDBJ whole genome shotgun (WGS) entry which is preliminary data.</text>
</comment>
<dbReference type="InterPro" id="IPR027417">
    <property type="entry name" value="P-loop_NTPase"/>
</dbReference>
<evidence type="ECO:0000256" key="1">
    <source>
        <dbReference type="ARBA" id="ARBA00007172"/>
    </source>
</evidence>
<dbReference type="SUPFAM" id="SSF47895">
    <property type="entry name" value="Transducin (alpha subunit), insertion domain"/>
    <property type="match status" value="1"/>
</dbReference>
<accession>A0AA38I5H0</accession>
<evidence type="ECO:0000256" key="3">
    <source>
        <dbReference type="ARBA" id="ARBA00022723"/>
    </source>
</evidence>
<keyword evidence="6 8" id="KW-0342">GTP-binding</keyword>
<feature type="binding site" evidence="8">
    <location>
        <begin position="163"/>
        <end position="169"/>
    </location>
    <ligand>
        <name>GTP</name>
        <dbReference type="ChEBI" id="CHEBI:37565"/>
    </ligand>
</feature>
<keyword evidence="7 10" id="KW-0807">Transducer</keyword>
<dbReference type="PROSITE" id="PS51882">
    <property type="entry name" value="G_ALPHA"/>
    <property type="match status" value="1"/>
</dbReference>